<dbReference type="PANTHER" id="PTHR45631">
    <property type="entry name" value="OS07G0107800 PROTEIN-RELATED"/>
    <property type="match status" value="1"/>
</dbReference>
<name>A0ABD1ZNL6_9MARC</name>
<feature type="domain" description="Malectin-like" evidence="5">
    <location>
        <begin position="27"/>
        <end position="352"/>
    </location>
</feature>
<evidence type="ECO:0000313" key="7">
    <source>
        <dbReference type="Proteomes" id="UP001605036"/>
    </source>
</evidence>
<comment type="subcellular location">
    <subcellularLocation>
        <location evidence="1">Membrane</location>
        <topology evidence="1">Single-pass membrane protein</topology>
    </subcellularLocation>
</comment>
<feature type="compositionally biased region" description="Basic and acidic residues" evidence="2">
    <location>
        <begin position="619"/>
        <end position="631"/>
    </location>
</feature>
<feature type="region of interest" description="Disordered" evidence="2">
    <location>
        <begin position="477"/>
        <end position="514"/>
    </location>
</feature>
<feature type="compositionally biased region" description="Basic and acidic residues" evidence="2">
    <location>
        <begin position="477"/>
        <end position="505"/>
    </location>
</feature>
<gene>
    <name evidence="6" type="ORF">R1flu_020648</name>
</gene>
<feature type="signal peptide" evidence="4">
    <location>
        <begin position="1"/>
        <end position="19"/>
    </location>
</feature>
<dbReference type="AlphaFoldDB" id="A0ABD1ZNL6"/>
<sequence length="650" mass="73309">MNILWLLILCVTVGSYISAQEHGFISIDCGSQEVYTDARTGIRWVTDQEFIQTGYDRQLLNPAFLETKTSYFPQPLRSLRYFPTNGSRKKNCYVLPVKENDLYLIRAGFQQLNEAKISHGSSSRNKEDEYTDKGNVQFNISVDSTLWLTVNVVSSHLTSHEAIFTPQGDEVYFCLIDIGKGDPFVSSLELRPLQGTSYAEVAKGSFLSLLSRVNFAGQGDTRWLRYPDDRFDRIWHQQNDKDTSYKRLEYQKAKSMQFPVISDPPAAVMQSAWFNERAISFQIGDFVSKRLVLDTRDTNRFISVLHRWNLHSEKLECQQFSSSQVYFNNEELLGASNVTYWDIRTMSSLETFIESKWEILSAAFGIFLNAVEFYAMYPSVSLTDKRDVTAISIIRQSLNLSSVSTGDPCLPIPWHWIVCDSNDPPRITQLLLNNTDYNGVVPDFTGLEKLEILYPNTKDLSGNLSLVFSRSRKLRQLRDQSKHENDIQEGEKLQDTRSSETRSDTSVDDNLQNPLPLRKRPAWIRVLNSSPFLGVAAALSFTVLTGIIAFIFVQSRKDLCSTQDNDMEGNSTQTVVVAETTGSVASPAASGHNGPRAHQISGDTENAENFASPAATAHSEPRADQISRDMENTTSRTDLISRGGVRSDEE</sequence>
<dbReference type="Proteomes" id="UP001605036">
    <property type="component" value="Unassembled WGS sequence"/>
</dbReference>
<evidence type="ECO:0000313" key="6">
    <source>
        <dbReference type="EMBL" id="KAL2652520.1"/>
    </source>
</evidence>
<dbReference type="EMBL" id="JBHFFA010000001">
    <property type="protein sequence ID" value="KAL2652520.1"/>
    <property type="molecule type" value="Genomic_DNA"/>
</dbReference>
<dbReference type="Pfam" id="PF12819">
    <property type="entry name" value="Malectin_like"/>
    <property type="match status" value="1"/>
</dbReference>
<organism evidence="6 7">
    <name type="scientific">Riccia fluitans</name>
    <dbReference type="NCBI Taxonomy" id="41844"/>
    <lineage>
        <taxon>Eukaryota</taxon>
        <taxon>Viridiplantae</taxon>
        <taxon>Streptophyta</taxon>
        <taxon>Embryophyta</taxon>
        <taxon>Marchantiophyta</taxon>
        <taxon>Marchantiopsida</taxon>
        <taxon>Marchantiidae</taxon>
        <taxon>Marchantiales</taxon>
        <taxon>Ricciaceae</taxon>
        <taxon>Riccia</taxon>
    </lineage>
</organism>
<reference evidence="6 7" key="1">
    <citation type="submission" date="2024-09" db="EMBL/GenBank/DDBJ databases">
        <title>Chromosome-scale assembly of Riccia fluitans.</title>
        <authorList>
            <person name="Paukszto L."/>
            <person name="Sawicki J."/>
            <person name="Karawczyk K."/>
            <person name="Piernik-Szablinska J."/>
            <person name="Szczecinska M."/>
            <person name="Mazdziarz M."/>
        </authorList>
    </citation>
    <scope>NUCLEOTIDE SEQUENCE [LARGE SCALE GENOMIC DNA]</scope>
    <source>
        <strain evidence="6">Rf_01</strain>
        <tissue evidence="6">Aerial parts of the thallus</tissue>
    </source>
</reference>
<proteinExistence type="predicted"/>
<keyword evidence="3" id="KW-0812">Transmembrane</keyword>
<dbReference type="GO" id="GO:0016020">
    <property type="term" value="C:membrane"/>
    <property type="evidence" value="ECO:0007669"/>
    <property type="project" value="UniProtKB-SubCell"/>
</dbReference>
<evidence type="ECO:0000259" key="5">
    <source>
        <dbReference type="Pfam" id="PF12819"/>
    </source>
</evidence>
<evidence type="ECO:0000256" key="4">
    <source>
        <dbReference type="SAM" id="SignalP"/>
    </source>
</evidence>
<evidence type="ECO:0000256" key="1">
    <source>
        <dbReference type="ARBA" id="ARBA00004167"/>
    </source>
</evidence>
<protein>
    <recommendedName>
        <fullName evidence="5">Malectin-like domain-containing protein</fullName>
    </recommendedName>
</protein>
<feature type="region of interest" description="Disordered" evidence="2">
    <location>
        <begin position="607"/>
        <end position="650"/>
    </location>
</feature>
<comment type="caution">
    <text evidence="6">The sequence shown here is derived from an EMBL/GenBank/DDBJ whole genome shotgun (WGS) entry which is preliminary data.</text>
</comment>
<keyword evidence="7" id="KW-1185">Reference proteome</keyword>
<feature type="chain" id="PRO_5044757281" description="Malectin-like domain-containing protein" evidence="4">
    <location>
        <begin position="20"/>
        <end position="650"/>
    </location>
</feature>
<keyword evidence="3" id="KW-0472">Membrane</keyword>
<evidence type="ECO:0000256" key="2">
    <source>
        <dbReference type="SAM" id="MobiDB-lite"/>
    </source>
</evidence>
<evidence type="ECO:0000256" key="3">
    <source>
        <dbReference type="SAM" id="Phobius"/>
    </source>
</evidence>
<dbReference type="Gene3D" id="2.60.120.430">
    <property type="entry name" value="Galactose-binding lectin"/>
    <property type="match status" value="1"/>
</dbReference>
<dbReference type="PANTHER" id="PTHR45631:SF68">
    <property type="entry name" value="REPEAT FAMILY PROTEIN, PUTATIVE, EXPRESSED-RELATED"/>
    <property type="match status" value="1"/>
</dbReference>
<keyword evidence="3" id="KW-1133">Transmembrane helix</keyword>
<accession>A0ABD1ZNL6</accession>
<dbReference type="InterPro" id="IPR024788">
    <property type="entry name" value="Malectin-like_Carb-bd_dom"/>
</dbReference>
<feature type="transmembrane region" description="Helical" evidence="3">
    <location>
        <begin position="532"/>
        <end position="553"/>
    </location>
</feature>
<keyword evidence="4" id="KW-0732">Signal</keyword>